<dbReference type="GO" id="GO:0005829">
    <property type="term" value="C:cytosol"/>
    <property type="evidence" value="ECO:0007669"/>
    <property type="project" value="TreeGrafter"/>
</dbReference>
<dbReference type="Gene3D" id="3.30.420.10">
    <property type="entry name" value="Ribonuclease H-like superfamily/Ribonuclease H"/>
    <property type="match status" value="1"/>
</dbReference>
<evidence type="ECO:0000256" key="3">
    <source>
        <dbReference type="ARBA" id="ARBA00022839"/>
    </source>
</evidence>
<dbReference type="GO" id="GO:0008408">
    <property type="term" value="F:3'-5' exonuclease activity"/>
    <property type="evidence" value="ECO:0007669"/>
    <property type="project" value="TreeGrafter"/>
</dbReference>
<reference evidence="5 6" key="1">
    <citation type="submission" date="2020-08" db="EMBL/GenBank/DDBJ databases">
        <title>Genomic Encyclopedia of Type Strains, Phase IV (KMG-IV): sequencing the most valuable type-strain genomes for metagenomic binning, comparative biology and taxonomic classification.</title>
        <authorList>
            <person name="Goeker M."/>
        </authorList>
    </citation>
    <scope>NUCLEOTIDE SEQUENCE [LARGE SCALE GENOMIC DNA]</scope>
    <source>
        <strain evidence="5 6">DSM 26287</strain>
    </source>
</reference>
<evidence type="ECO:0000256" key="1">
    <source>
        <dbReference type="ARBA" id="ARBA00022722"/>
    </source>
</evidence>
<keyword evidence="5" id="KW-0548">Nucleotidyltransferase</keyword>
<keyword evidence="3" id="KW-0269">Exonuclease</keyword>
<dbReference type="SMART" id="SM00479">
    <property type="entry name" value="EXOIII"/>
    <property type="match status" value="1"/>
</dbReference>
<evidence type="ECO:0000313" key="5">
    <source>
        <dbReference type="EMBL" id="MBB6542059.1"/>
    </source>
</evidence>
<gene>
    <name evidence="5" type="ORF">HNQ55_000534</name>
</gene>
<feature type="domain" description="Exonuclease" evidence="4">
    <location>
        <begin position="49"/>
        <end position="223"/>
    </location>
</feature>
<dbReference type="RefSeq" id="WP_184422280.1">
    <property type="nucleotide sequence ID" value="NZ_AP027362.1"/>
</dbReference>
<dbReference type="AlphaFoldDB" id="A0A7X0NEP3"/>
<dbReference type="InterPro" id="IPR012337">
    <property type="entry name" value="RNaseH-like_sf"/>
</dbReference>
<name>A0A7X0NEP3_9GAMM</name>
<dbReference type="PANTHER" id="PTHR30231">
    <property type="entry name" value="DNA POLYMERASE III SUBUNIT EPSILON"/>
    <property type="match status" value="1"/>
</dbReference>
<dbReference type="EMBL" id="JACHHU010000002">
    <property type="protein sequence ID" value="MBB6542059.1"/>
    <property type="molecule type" value="Genomic_DNA"/>
</dbReference>
<organism evidence="5 6">
    <name type="scientific">Thalassotalea piscium</name>
    <dbReference type="NCBI Taxonomy" id="1230533"/>
    <lineage>
        <taxon>Bacteria</taxon>
        <taxon>Pseudomonadati</taxon>
        <taxon>Pseudomonadota</taxon>
        <taxon>Gammaproteobacteria</taxon>
        <taxon>Alteromonadales</taxon>
        <taxon>Colwelliaceae</taxon>
        <taxon>Thalassotalea</taxon>
    </lineage>
</organism>
<sequence>MYSNHFLLHWLMGYEAKRKRTLAIAPEGPLKHFLSKPLPPPQTPLEDIELLSVDFETTGLDAVNDKLLSVGFVEMTHQQIALNHCYHKIINTEQALTPENVIIHQITDDQKAQGAPLKEVIDDLLYALTGKIMVVHFARIERQFLRQACLEVYGVAPPLAIIDTLVLAKRKLDKRDVAYDPSELRLGAVRQAHQLPEYYAHNALNDAVATAELLLAQLSTMSEQVRLKELLL</sequence>
<dbReference type="EC" id="2.7.7.7" evidence="5"/>
<keyword evidence="6" id="KW-1185">Reference proteome</keyword>
<accession>A0A7X0NEP3</accession>
<evidence type="ECO:0000256" key="2">
    <source>
        <dbReference type="ARBA" id="ARBA00022801"/>
    </source>
</evidence>
<keyword evidence="5" id="KW-0808">Transferase</keyword>
<dbReference type="CDD" id="cd06127">
    <property type="entry name" value="DEDDh"/>
    <property type="match status" value="1"/>
</dbReference>
<keyword evidence="2" id="KW-0378">Hydrolase</keyword>
<dbReference type="InterPro" id="IPR013520">
    <property type="entry name" value="Ribonucl_H"/>
</dbReference>
<dbReference type="GO" id="GO:0003676">
    <property type="term" value="F:nucleic acid binding"/>
    <property type="evidence" value="ECO:0007669"/>
    <property type="project" value="InterPro"/>
</dbReference>
<evidence type="ECO:0000259" key="4">
    <source>
        <dbReference type="SMART" id="SM00479"/>
    </source>
</evidence>
<dbReference type="Pfam" id="PF00929">
    <property type="entry name" value="RNase_T"/>
    <property type="match status" value="1"/>
</dbReference>
<protein>
    <submittedName>
        <fullName evidence="5">DNA polymerase-3 subunit epsilon</fullName>
        <ecNumber evidence="5">2.7.7.7</ecNumber>
    </submittedName>
</protein>
<evidence type="ECO:0000313" key="6">
    <source>
        <dbReference type="Proteomes" id="UP000537141"/>
    </source>
</evidence>
<dbReference type="GO" id="GO:0003887">
    <property type="term" value="F:DNA-directed DNA polymerase activity"/>
    <property type="evidence" value="ECO:0007669"/>
    <property type="project" value="UniProtKB-EC"/>
</dbReference>
<dbReference type="InterPro" id="IPR036397">
    <property type="entry name" value="RNaseH_sf"/>
</dbReference>
<dbReference type="PANTHER" id="PTHR30231:SF4">
    <property type="entry name" value="PROTEIN NEN2"/>
    <property type="match status" value="1"/>
</dbReference>
<proteinExistence type="predicted"/>
<keyword evidence="1" id="KW-0540">Nuclease</keyword>
<comment type="caution">
    <text evidence="5">The sequence shown here is derived from an EMBL/GenBank/DDBJ whole genome shotgun (WGS) entry which is preliminary data.</text>
</comment>
<dbReference type="Proteomes" id="UP000537141">
    <property type="component" value="Unassembled WGS sequence"/>
</dbReference>
<dbReference type="SUPFAM" id="SSF53098">
    <property type="entry name" value="Ribonuclease H-like"/>
    <property type="match status" value="1"/>
</dbReference>